<evidence type="ECO:0000313" key="1">
    <source>
        <dbReference type="EMBL" id="WBP89885.1"/>
    </source>
</evidence>
<reference evidence="2" key="1">
    <citation type="submission" date="2022-12" db="EMBL/GenBank/DDBJ databases">
        <authorList>
            <person name="Mo P."/>
        </authorList>
    </citation>
    <scope>NUCLEOTIDE SEQUENCE [LARGE SCALE GENOMIC DNA]</scope>
    <source>
        <strain evidence="2">HUAS 3-15</strain>
    </source>
</reference>
<proteinExistence type="predicted"/>
<protein>
    <recommendedName>
        <fullName evidence="3">Secreted protein</fullName>
    </recommendedName>
</protein>
<gene>
    <name evidence="1" type="ORF">O1G21_31285</name>
</gene>
<keyword evidence="2" id="KW-1185">Reference proteome</keyword>
<evidence type="ECO:0008006" key="3">
    <source>
        <dbReference type="Google" id="ProtNLM"/>
    </source>
</evidence>
<evidence type="ECO:0000313" key="2">
    <source>
        <dbReference type="Proteomes" id="UP001212821"/>
    </source>
</evidence>
<name>A0ABY7QB25_9ACTN</name>
<dbReference type="EMBL" id="CP115450">
    <property type="protein sequence ID" value="WBP89885.1"/>
    <property type="molecule type" value="Genomic_DNA"/>
</dbReference>
<sequence length="98" mass="10423">MLGHALLLIPLLKTLLLRITLLLVPLRVSLLHLLLMHAPHLLEVGLLHVPVRLLAVLRVLLLPLAVLLAGDRLLAAVPGITGVPRLALGAVAPTQIGH</sequence>
<organism evidence="1 2">
    <name type="scientific">Kitasatospora cathayae</name>
    <dbReference type="NCBI Taxonomy" id="3004092"/>
    <lineage>
        <taxon>Bacteria</taxon>
        <taxon>Bacillati</taxon>
        <taxon>Actinomycetota</taxon>
        <taxon>Actinomycetes</taxon>
        <taxon>Kitasatosporales</taxon>
        <taxon>Streptomycetaceae</taxon>
        <taxon>Kitasatospora</taxon>
    </lineage>
</organism>
<dbReference type="Proteomes" id="UP001212821">
    <property type="component" value="Chromosome"/>
</dbReference>
<accession>A0ABY7QB25</accession>
<dbReference type="RefSeq" id="WP_270148373.1">
    <property type="nucleotide sequence ID" value="NZ_CP115450.1"/>
</dbReference>